<reference evidence="2" key="1">
    <citation type="journal article" date="2015" name="Nature">
        <title>Complex archaea that bridge the gap between prokaryotes and eukaryotes.</title>
        <authorList>
            <person name="Spang A."/>
            <person name="Saw J.H."/>
            <person name="Jorgensen S.L."/>
            <person name="Zaremba-Niedzwiedzka K."/>
            <person name="Martijn J."/>
            <person name="Lind A.E."/>
            <person name="van Eijk R."/>
            <person name="Schleper C."/>
            <person name="Guy L."/>
            <person name="Ettema T.J."/>
        </authorList>
    </citation>
    <scope>NUCLEOTIDE SEQUENCE</scope>
</reference>
<evidence type="ECO:0000313" key="2">
    <source>
        <dbReference type="EMBL" id="KKN13108.1"/>
    </source>
</evidence>
<name>A0A0F9R6Q5_9ZZZZ</name>
<accession>A0A0F9R6Q5</accession>
<organism evidence="2">
    <name type="scientific">marine sediment metagenome</name>
    <dbReference type="NCBI Taxonomy" id="412755"/>
    <lineage>
        <taxon>unclassified sequences</taxon>
        <taxon>metagenomes</taxon>
        <taxon>ecological metagenomes</taxon>
    </lineage>
</organism>
<comment type="caution">
    <text evidence="2">The sequence shown here is derived from an EMBL/GenBank/DDBJ whole genome shotgun (WGS) entry which is preliminary data.</text>
</comment>
<dbReference type="EMBL" id="LAZR01003957">
    <property type="protein sequence ID" value="KKN13108.1"/>
    <property type="molecule type" value="Genomic_DNA"/>
</dbReference>
<sequence>MKLCKWDKCDNEARQKSLFCGGTCKKRYARSGTDVPVGAQVGQSDKEFVEFSGVRFNPLTSETKKSLDQPDLSSLPPGVSRPIGQPTTNTAKMPAPALARKVSLYKGLAWLDSPEYAEVIFRLLSRTIDQLKTARQFIPVWRPNEEMYGKHIRITDAMLNKYA</sequence>
<gene>
    <name evidence="2" type="ORF">LCGC14_1009610</name>
</gene>
<dbReference type="AlphaFoldDB" id="A0A0F9R6Q5"/>
<proteinExistence type="predicted"/>
<evidence type="ECO:0000256" key="1">
    <source>
        <dbReference type="SAM" id="MobiDB-lite"/>
    </source>
</evidence>
<protein>
    <submittedName>
        <fullName evidence="2">Uncharacterized protein</fullName>
    </submittedName>
</protein>
<feature type="region of interest" description="Disordered" evidence="1">
    <location>
        <begin position="62"/>
        <end position="92"/>
    </location>
</feature>